<organism evidence="1 2">
    <name type="scientific">Lentzea rhizosphaerae</name>
    <dbReference type="NCBI Taxonomy" id="2041025"/>
    <lineage>
        <taxon>Bacteria</taxon>
        <taxon>Bacillati</taxon>
        <taxon>Actinomycetota</taxon>
        <taxon>Actinomycetes</taxon>
        <taxon>Pseudonocardiales</taxon>
        <taxon>Pseudonocardiaceae</taxon>
        <taxon>Lentzea</taxon>
    </lineage>
</organism>
<name>A0ABV8C3S1_9PSEU</name>
<dbReference type="EMBL" id="JBHRZI010000029">
    <property type="protein sequence ID" value="MFC3896526.1"/>
    <property type="molecule type" value="Genomic_DNA"/>
</dbReference>
<protein>
    <submittedName>
        <fullName evidence="1">Uncharacterized protein</fullName>
    </submittedName>
</protein>
<comment type="caution">
    <text evidence="1">The sequence shown here is derived from an EMBL/GenBank/DDBJ whole genome shotgun (WGS) entry which is preliminary data.</text>
</comment>
<reference evidence="2" key="1">
    <citation type="journal article" date="2019" name="Int. J. Syst. Evol. Microbiol.">
        <title>The Global Catalogue of Microorganisms (GCM) 10K type strain sequencing project: providing services to taxonomists for standard genome sequencing and annotation.</title>
        <authorList>
            <consortium name="The Broad Institute Genomics Platform"/>
            <consortium name="The Broad Institute Genome Sequencing Center for Infectious Disease"/>
            <person name="Wu L."/>
            <person name="Ma J."/>
        </authorList>
    </citation>
    <scope>NUCLEOTIDE SEQUENCE [LARGE SCALE GENOMIC DNA]</scope>
    <source>
        <strain evidence="2">CGMCC 4.7405</strain>
    </source>
</reference>
<dbReference type="RefSeq" id="WP_382378057.1">
    <property type="nucleotide sequence ID" value="NZ_JBHRZI010000029.1"/>
</dbReference>
<evidence type="ECO:0000313" key="1">
    <source>
        <dbReference type="EMBL" id="MFC3896526.1"/>
    </source>
</evidence>
<keyword evidence="2" id="KW-1185">Reference proteome</keyword>
<dbReference type="Proteomes" id="UP001595690">
    <property type="component" value="Unassembled WGS sequence"/>
</dbReference>
<gene>
    <name evidence="1" type="ORF">ACFOWZ_34055</name>
</gene>
<accession>A0ABV8C3S1</accession>
<sequence length="72" mass="7752">MPEQTTLSIKVSVAPRVAHGLAPLVEKLLTRAGSRRRKRGGDIITNTFSGTANESVIQIGKVRGRVDDDPGR</sequence>
<proteinExistence type="predicted"/>
<evidence type="ECO:0000313" key="2">
    <source>
        <dbReference type="Proteomes" id="UP001595690"/>
    </source>
</evidence>